<reference evidence="1 2" key="1">
    <citation type="journal article" date="2021" name="Int. J. Syst. Evol. Microbiol.">
        <title>Amazonocrinis nigriterrae gen. nov., sp. nov., Atlanticothrix silvestris gen. nov., sp. nov. and Dendronalium phyllosphericum gen. nov., sp. nov., nostocacean cyanobacteria from Brazilian environments.</title>
        <authorList>
            <person name="Alvarenga D.O."/>
            <person name="Andreote A.P.D."/>
            <person name="Branco L.H.Z."/>
            <person name="Delbaje E."/>
            <person name="Cruz R.B."/>
            <person name="Varani A.M."/>
            <person name="Fiore M.F."/>
        </authorList>
    </citation>
    <scope>NUCLEOTIDE SEQUENCE [LARGE SCALE GENOMIC DNA]</scope>
    <source>
        <strain evidence="1 2">CENA357</strain>
    </source>
</reference>
<keyword evidence="2" id="KW-1185">Reference proteome</keyword>
<name>A0A8J7L3I2_9CYAN</name>
<proteinExistence type="predicted"/>
<sequence length="73" mass="8117">MPTLSGTTASVRMHDYNNCQDNPNARSLILHFQSFKQPRTTSMQWNIAFEKERGDGFHALGCTPLPFCGTGKG</sequence>
<organism evidence="1 2">
    <name type="scientific">Atlanticothrix silvestris CENA357</name>
    <dbReference type="NCBI Taxonomy" id="1725252"/>
    <lineage>
        <taxon>Bacteria</taxon>
        <taxon>Bacillati</taxon>
        <taxon>Cyanobacteriota</taxon>
        <taxon>Cyanophyceae</taxon>
        <taxon>Nostocales</taxon>
        <taxon>Nodulariaceae</taxon>
        <taxon>Atlanticothrix</taxon>
        <taxon>Atlanticothrix silvestris</taxon>
    </lineage>
</organism>
<gene>
    <name evidence="1" type="ORF">I8751_09560</name>
</gene>
<accession>A0A8J7L3I2</accession>
<dbReference type="EMBL" id="JAECZB010000016">
    <property type="protein sequence ID" value="MBH8552617.1"/>
    <property type="molecule type" value="Genomic_DNA"/>
</dbReference>
<dbReference type="AlphaFoldDB" id="A0A8J7L3I2"/>
<comment type="caution">
    <text evidence="1">The sequence shown here is derived from an EMBL/GenBank/DDBJ whole genome shotgun (WGS) entry which is preliminary data.</text>
</comment>
<evidence type="ECO:0000313" key="1">
    <source>
        <dbReference type="EMBL" id="MBH8552617.1"/>
    </source>
</evidence>
<dbReference type="Proteomes" id="UP000599391">
    <property type="component" value="Unassembled WGS sequence"/>
</dbReference>
<dbReference type="RefSeq" id="WP_214438921.1">
    <property type="nucleotide sequence ID" value="NZ_JAECZB010000016.1"/>
</dbReference>
<protein>
    <submittedName>
        <fullName evidence="1">Uncharacterized protein</fullName>
    </submittedName>
</protein>
<evidence type="ECO:0000313" key="2">
    <source>
        <dbReference type="Proteomes" id="UP000599391"/>
    </source>
</evidence>